<gene>
    <name evidence="1" type="ORF">Pint_31505</name>
</gene>
<name>A0ACC0XPP1_9ROSI</name>
<dbReference type="EMBL" id="CM047746">
    <property type="protein sequence ID" value="KAJ0020517.1"/>
    <property type="molecule type" value="Genomic_DNA"/>
</dbReference>
<accession>A0ACC0XPP1</accession>
<evidence type="ECO:0000313" key="1">
    <source>
        <dbReference type="EMBL" id="KAJ0020517.1"/>
    </source>
</evidence>
<keyword evidence="2" id="KW-1185">Reference proteome</keyword>
<dbReference type="Proteomes" id="UP001163603">
    <property type="component" value="Chromosome 11"/>
</dbReference>
<reference evidence="2" key="1">
    <citation type="journal article" date="2023" name="G3 (Bethesda)">
        <title>Genome assembly and association tests identify interacting loci associated with vigor, precocity, and sex in interspecific pistachio rootstocks.</title>
        <authorList>
            <person name="Palmer W."/>
            <person name="Jacygrad E."/>
            <person name="Sagayaradj S."/>
            <person name="Cavanaugh K."/>
            <person name="Han R."/>
            <person name="Bertier L."/>
            <person name="Beede B."/>
            <person name="Kafkas S."/>
            <person name="Golino D."/>
            <person name="Preece J."/>
            <person name="Michelmore R."/>
        </authorList>
    </citation>
    <scope>NUCLEOTIDE SEQUENCE [LARGE SCALE GENOMIC DNA]</scope>
</reference>
<sequence>MKSCFPNPNDNKSITPLHKSNHFILSTAASTTTISSLPDDLLLECLSRVPSSSLPSLSLVCRRWSLLLLSPSFFNLRRHRNRLHSTLFAVFLSASIPTSTLSTATLSLPDQQHLGTSWQRDSDLKTDSIFLGNSNLLHGFFSQARLAAIGPKIYIIGKNVTLVYDTWTKTITPRSPMSFPRKKFGCAVVFGKIYVAGGSSRAEPTVDEYDPGTDTWRVVVHAPRRRYGCLGASVDGVFYVIGGLKICCAATAGTEAHVYASSMDLYDVKSRAWLRSRTVPGGGCVVAACAAMGHVYVLTSHAVELSLWRFDGRRNTAGFGEWSRIKRPPFPPQVRLDNTVKFSCVGAGDKVVLVQVGSARNTRGLREGLVLIYETVGQCWSRGPDLPDVIRRAAVVNVEW</sequence>
<comment type="caution">
    <text evidence="1">The sequence shown here is derived from an EMBL/GenBank/DDBJ whole genome shotgun (WGS) entry which is preliminary data.</text>
</comment>
<protein>
    <submittedName>
        <fullName evidence="1">Uncharacterized protein</fullName>
    </submittedName>
</protein>
<proteinExistence type="predicted"/>
<evidence type="ECO:0000313" key="2">
    <source>
        <dbReference type="Proteomes" id="UP001163603"/>
    </source>
</evidence>
<organism evidence="1 2">
    <name type="scientific">Pistacia integerrima</name>
    <dbReference type="NCBI Taxonomy" id="434235"/>
    <lineage>
        <taxon>Eukaryota</taxon>
        <taxon>Viridiplantae</taxon>
        <taxon>Streptophyta</taxon>
        <taxon>Embryophyta</taxon>
        <taxon>Tracheophyta</taxon>
        <taxon>Spermatophyta</taxon>
        <taxon>Magnoliopsida</taxon>
        <taxon>eudicotyledons</taxon>
        <taxon>Gunneridae</taxon>
        <taxon>Pentapetalae</taxon>
        <taxon>rosids</taxon>
        <taxon>malvids</taxon>
        <taxon>Sapindales</taxon>
        <taxon>Anacardiaceae</taxon>
        <taxon>Pistacia</taxon>
    </lineage>
</organism>